<sequence>MHNYSLVVVPTFNEIESIGRLLDGLASLPVDILIIDDVSPDGTADFCRAKGVEVISRSGKLGLGSAYRLGFKEGIDRGYQQIIQMDADGSHQIADLVKMMEWIGSEDLLIGSRWIEDGATKNWSKFREYLSRGANAYANTLLSLGIKDSTAGFRIYDAKLLKKMNVASIKSEGYCFQIEMTRRALACEATIGEIPITFIERAQGTSKMSFSIAAEAMFRITSWGLLRLIGR</sequence>
<comment type="similarity">
    <text evidence="1">Belongs to the glycosyltransferase 2 family.</text>
</comment>
<gene>
    <name evidence="5" type="ORF">UFOPK3342_00612</name>
</gene>
<dbReference type="GO" id="GO:0016020">
    <property type="term" value="C:membrane"/>
    <property type="evidence" value="ECO:0007669"/>
    <property type="project" value="GOC"/>
</dbReference>
<evidence type="ECO:0000259" key="4">
    <source>
        <dbReference type="Pfam" id="PF00535"/>
    </source>
</evidence>
<dbReference type="SUPFAM" id="SSF53448">
    <property type="entry name" value="Nucleotide-diphospho-sugar transferases"/>
    <property type="match status" value="1"/>
</dbReference>
<organism evidence="5">
    <name type="scientific">freshwater metagenome</name>
    <dbReference type="NCBI Taxonomy" id="449393"/>
    <lineage>
        <taxon>unclassified sequences</taxon>
        <taxon>metagenomes</taxon>
        <taxon>ecological metagenomes</taxon>
    </lineage>
</organism>
<dbReference type="InterPro" id="IPR001173">
    <property type="entry name" value="Glyco_trans_2-like"/>
</dbReference>
<dbReference type="GO" id="GO:0004582">
    <property type="term" value="F:dolichyl-phosphate beta-D-mannosyltransferase activity"/>
    <property type="evidence" value="ECO:0007669"/>
    <property type="project" value="InterPro"/>
</dbReference>
<dbReference type="AlphaFoldDB" id="A0A6J7D0H9"/>
<evidence type="ECO:0000313" key="5">
    <source>
        <dbReference type="EMBL" id="CAB4864367.1"/>
    </source>
</evidence>
<evidence type="ECO:0000256" key="1">
    <source>
        <dbReference type="ARBA" id="ARBA00006739"/>
    </source>
</evidence>
<dbReference type="EMBL" id="CAFBLH010000015">
    <property type="protein sequence ID" value="CAB4864367.1"/>
    <property type="molecule type" value="Genomic_DNA"/>
</dbReference>
<dbReference type="FunFam" id="3.90.550.10:FF:000122">
    <property type="entry name" value="Dolichol-phosphate mannosyltransferase subunit 1"/>
    <property type="match status" value="1"/>
</dbReference>
<dbReference type="Gene3D" id="3.90.550.10">
    <property type="entry name" value="Spore Coat Polysaccharide Biosynthesis Protein SpsA, Chain A"/>
    <property type="match status" value="1"/>
</dbReference>
<evidence type="ECO:0000256" key="3">
    <source>
        <dbReference type="ARBA" id="ARBA00022679"/>
    </source>
</evidence>
<reference evidence="5" key="1">
    <citation type="submission" date="2020-05" db="EMBL/GenBank/DDBJ databases">
        <authorList>
            <person name="Chiriac C."/>
            <person name="Salcher M."/>
            <person name="Ghai R."/>
            <person name="Kavagutti S V."/>
        </authorList>
    </citation>
    <scope>NUCLEOTIDE SEQUENCE</scope>
</reference>
<keyword evidence="2" id="KW-0328">Glycosyltransferase</keyword>
<dbReference type="GO" id="GO:0009247">
    <property type="term" value="P:glycolipid biosynthetic process"/>
    <property type="evidence" value="ECO:0007669"/>
    <property type="project" value="TreeGrafter"/>
</dbReference>
<accession>A0A6J7D0H9</accession>
<dbReference type="InterPro" id="IPR039528">
    <property type="entry name" value="DPM1-like"/>
</dbReference>
<name>A0A6J7D0H9_9ZZZZ</name>
<dbReference type="Pfam" id="PF00535">
    <property type="entry name" value="Glycos_transf_2"/>
    <property type="match status" value="1"/>
</dbReference>
<dbReference type="PANTHER" id="PTHR43398:SF1">
    <property type="entry name" value="DOLICHOL-PHOSPHATE MANNOSYLTRANSFERASE SUBUNIT 1"/>
    <property type="match status" value="1"/>
</dbReference>
<protein>
    <submittedName>
        <fullName evidence="5">Unannotated protein</fullName>
    </submittedName>
</protein>
<dbReference type="InterPro" id="IPR029044">
    <property type="entry name" value="Nucleotide-diphossugar_trans"/>
</dbReference>
<dbReference type="CDD" id="cd06442">
    <property type="entry name" value="DPM1_like"/>
    <property type="match status" value="1"/>
</dbReference>
<dbReference type="PANTHER" id="PTHR43398">
    <property type="entry name" value="DOLICHOL-PHOSPHATE MANNOSYLTRANSFERASE SUBUNIT 1"/>
    <property type="match status" value="1"/>
</dbReference>
<evidence type="ECO:0000256" key="2">
    <source>
        <dbReference type="ARBA" id="ARBA00022676"/>
    </source>
</evidence>
<feature type="domain" description="Glycosyltransferase 2-like" evidence="4">
    <location>
        <begin position="7"/>
        <end position="163"/>
    </location>
</feature>
<keyword evidence="3" id="KW-0808">Transferase</keyword>
<proteinExistence type="inferred from homology"/>